<dbReference type="NCBIfam" id="TIGR03373">
    <property type="entry name" value="VI_minor_4"/>
    <property type="match status" value="1"/>
</dbReference>
<comment type="caution">
    <text evidence="1">The sequence shown here is derived from an EMBL/GenBank/DDBJ whole genome shotgun (WGS) entry which is preliminary data.</text>
</comment>
<dbReference type="RefSeq" id="WP_247243286.1">
    <property type="nucleotide sequence ID" value="NZ_JALJRA010000005.1"/>
</dbReference>
<organism evidence="1 2">
    <name type="scientific">Pseudorhizobium tarimense</name>
    <dbReference type="NCBI Taxonomy" id="1079109"/>
    <lineage>
        <taxon>Bacteria</taxon>
        <taxon>Pseudomonadati</taxon>
        <taxon>Pseudomonadota</taxon>
        <taxon>Alphaproteobacteria</taxon>
        <taxon>Hyphomicrobiales</taxon>
        <taxon>Rhizobiaceae</taxon>
        <taxon>Rhizobium/Agrobacterium group</taxon>
        <taxon>Pseudorhizobium</taxon>
    </lineage>
</organism>
<dbReference type="InterPro" id="IPR017748">
    <property type="entry name" value="TagF"/>
</dbReference>
<keyword evidence="2" id="KW-1185">Reference proteome</keyword>
<protein>
    <submittedName>
        <fullName evidence="1">Type VI secretion system ImpM family protein</fullName>
    </submittedName>
</protein>
<sequence>METVGFFGKVPAARDFVFHGLSARVTEAWAGFVSDWLSQARENAGPDWTQAVLRSPVWRFLLPEGIPDCGIAGAAGLMAGSVDGAGRVFPFSVMLLTGGPGTPLMPDAALDAAMDEIEPLMLGFMEAQHERDLLLATLEAARSGFTRRTRTMAETQPHLREDEAAAIMLGGEPAWHTVAATEAFCLPSAAAGGQAECHWWHDGLGETMGSQYLVSRGIPTGPAAAPLFHGNWRSLWQPRAKDGM</sequence>
<dbReference type="Pfam" id="PF09867">
    <property type="entry name" value="TagF_N"/>
    <property type="match status" value="1"/>
</dbReference>
<reference evidence="1 2" key="1">
    <citation type="submission" date="2024-06" db="EMBL/GenBank/DDBJ databases">
        <title>Genomic Encyclopedia of Type Strains, Phase IV (KMG-IV): sequencing the most valuable type-strain genomes for metagenomic binning, comparative biology and taxonomic classification.</title>
        <authorList>
            <person name="Goeker M."/>
        </authorList>
    </citation>
    <scope>NUCLEOTIDE SEQUENCE [LARGE SCALE GENOMIC DNA]</scope>
    <source>
        <strain evidence="1 2">DSM 105042</strain>
    </source>
</reference>
<dbReference type="EMBL" id="JBEPLJ010000005">
    <property type="protein sequence ID" value="MET3585319.1"/>
    <property type="molecule type" value="Genomic_DNA"/>
</dbReference>
<gene>
    <name evidence="1" type="ORF">ABID21_001428</name>
</gene>
<dbReference type="InterPro" id="IPR038225">
    <property type="entry name" value="TagF_sf"/>
</dbReference>
<evidence type="ECO:0000313" key="2">
    <source>
        <dbReference type="Proteomes" id="UP001549031"/>
    </source>
</evidence>
<evidence type="ECO:0000313" key="1">
    <source>
        <dbReference type="EMBL" id="MET3585319.1"/>
    </source>
</evidence>
<name>A0ABV2H492_9HYPH</name>
<dbReference type="Gene3D" id="3.40.1730.10">
    <property type="entry name" value="pa0076 domain"/>
    <property type="match status" value="1"/>
</dbReference>
<dbReference type="Proteomes" id="UP001549031">
    <property type="component" value="Unassembled WGS sequence"/>
</dbReference>
<proteinExistence type="predicted"/>
<accession>A0ABV2H492</accession>